<reference evidence="3 4" key="1">
    <citation type="submission" date="2023-05" db="EMBL/GenBank/DDBJ databases">
        <title>Novel species of genus Flectobacillus isolated from stream in China.</title>
        <authorList>
            <person name="Lu H."/>
        </authorList>
    </citation>
    <scope>NUCLEOTIDE SEQUENCE [LARGE SCALE GENOMIC DNA]</scope>
    <source>
        <strain evidence="3 4">KCTC 42575</strain>
    </source>
</reference>
<protein>
    <submittedName>
        <fullName evidence="3">Universal stress protein</fullName>
    </submittedName>
</protein>
<dbReference type="Gene3D" id="3.40.50.12370">
    <property type="match status" value="1"/>
</dbReference>
<sequence length="273" mass="30785">MKSVIVPTDFSDTAKKALVFASTVAQNLNLDLVLLHVFNLTGSLPYESPSQIEQEIYEAQKASDKQLAILKNQCLAEFKNEVKLLSIYGVISEVIVQVSEQVKADFIVMGTRGAKDIWSNIMGSNTYQVVKNSICPVFVIPDTADIQDMKNIIYASDYTNNEVKIVRNIVDIADRFKAKTNILHIHDVEEPNLADDETLGDWLLTFFENENIESHITLGSNAIEGIEKYLQKNQGDLLVLAMKDRAFFDNLFHTSVTKHFIQDFKMPLLVLPK</sequence>
<evidence type="ECO:0000313" key="4">
    <source>
        <dbReference type="Proteomes" id="UP001236507"/>
    </source>
</evidence>
<dbReference type="PANTHER" id="PTHR46268:SF6">
    <property type="entry name" value="UNIVERSAL STRESS PROTEIN UP12"/>
    <property type="match status" value="1"/>
</dbReference>
<dbReference type="SUPFAM" id="SSF52402">
    <property type="entry name" value="Adenine nucleotide alpha hydrolases-like"/>
    <property type="match status" value="2"/>
</dbReference>
<comment type="similarity">
    <text evidence="1">Belongs to the universal stress protein A family.</text>
</comment>
<feature type="domain" description="UspA" evidence="2">
    <location>
        <begin position="1"/>
        <end position="141"/>
    </location>
</feature>
<dbReference type="InterPro" id="IPR006015">
    <property type="entry name" value="Universal_stress_UspA"/>
</dbReference>
<comment type="caution">
    <text evidence="3">The sequence shown here is derived from an EMBL/GenBank/DDBJ whole genome shotgun (WGS) entry which is preliminary data.</text>
</comment>
<dbReference type="Pfam" id="PF00582">
    <property type="entry name" value="Usp"/>
    <property type="match status" value="2"/>
</dbReference>
<dbReference type="RefSeq" id="WP_283344653.1">
    <property type="nucleotide sequence ID" value="NZ_JASHIF010000009.1"/>
</dbReference>
<dbReference type="InterPro" id="IPR006016">
    <property type="entry name" value="UspA"/>
</dbReference>
<dbReference type="EMBL" id="JASHIF010000009">
    <property type="protein sequence ID" value="MDI9859778.1"/>
    <property type="molecule type" value="Genomic_DNA"/>
</dbReference>
<evidence type="ECO:0000256" key="1">
    <source>
        <dbReference type="ARBA" id="ARBA00008791"/>
    </source>
</evidence>
<evidence type="ECO:0000259" key="2">
    <source>
        <dbReference type="Pfam" id="PF00582"/>
    </source>
</evidence>
<proteinExistence type="inferred from homology"/>
<evidence type="ECO:0000313" key="3">
    <source>
        <dbReference type="EMBL" id="MDI9859778.1"/>
    </source>
</evidence>
<dbReference type="CDD" id="cd00293">
    <property type="entry name" value="USP-like"/>
    <property type="match status" value="1"/>
</dbReference>
<dbReference type="Proteomes" id="UP001236507">
    <property type="component" value="Unassembled WGS sequence"/>
</dbReference>
<dbReference type="PRINTS" id="PR01438">
    <property type="entry name" value="UNVRSLSTRESS"/>
</dbReference>
<name>A0ABT6Y890_9BACT</name>
<accession>A0ABT6Y890</accession>
<feature type="domain" description="UspA" evidence="2">
    <location>
        <begin position="149"/>
        <end position="272"/>
    </location>
</feature>
<keyword evidence="4" id="KW-1185">Reference proteome</keyword>
<gene>
    <name evidence="3" type="ORF">QM524_11210</name>
</gene>
<organism evidence="3 4">
    <name type="scientific">Flectobacillus roseus</name>
    <dbReference type="NCBI Taxonomy" id="502259"/>
    <lineage>
        <taxon>Bacteria</taxon>
        <taxon>Pseudomonadati</taxon>
        <taxon>Bacteroidota</taxon>
        <taxon>Cytophagia</taxon>
        <taxon>Cytophagales</taxon>
        <taxon>Flectobacillaceae</taxon>
        <taxon>Flectobacillus</taxon>
    </lineage>
</organism>
<dbReference type="PANTHER" id="PTHR46268">
    <property type="entry name" value="STRESS RESPONSE PROTEIN NHAX"/>
    <property type="match status" value="1"/>
</dbReference>